<dbReference type="Gene3D" id="2.115.10.20">
    <property type="entry name" value="Glycosyl hydrolase domain, family 43"/>
    <property type="match status" value="1"/>
</dbReference>
<dbReference type="UniPathway" id="UPA00667"/>
<evidence type="ECO:0000256" key="3">
    <source>
        <dbReference type="ARBA" id="ARBA00009865"/>
    </source>
</evidence>
<dbReference type="OrthoDB" id="195678at2759"/>
<dbReference type="AlphaFoldDB" id="A0A286UM61"/>
<dbReference type="InterPro" id="IPR023296">
    <property type="entry name" value="Glyco_hydro_beta-prop_sf"/>
</dbReference>
<protein>
    <recommendedName>
        <fullName evidence="4">arabinan endo-1,5-alpha-L-arabinosidase</fullName>
        <ecNumber evidence="4">3.2.1.99</ecNumber>
    </recommendedName>
    <alternativeName>
        <fullName evidence="7">Endo-1,5-alpha-L-arabinanase A</fullName>
    </alternativeName>
</protein>
<dbReference type="PANTHER" id="PTHR43301">
    <property type="entry name" value="ARABINAN ENDO-1,5-ALPHA-L-ARABINOSIDASE"/>
    <property type="match status" value="1"/>
</dbReference>
<comment type="similarity">
    <text evidence="3">Belongs to the glycosyl hydrolase 43 family.</text>
</comment>
<dbReference type="InParanoid" id="A0A286UM61"/>
<dbReference type="GO" id="GO:0031222">
    <property type="term" value="P:arabinan catabolic process"/>
    <property type="evidence" value="ECO:0007669"/>
    <property type="project" value="UniProtKB-UniPathway"/>
</dbReference>
<evidence type="ECO:0000256" key="4">
    <source>
        <dbReference type="ARBA" id="ARBA00012586"/>
    </source>
</evidence>
<sequence>MKWSFVYVLLAAVESCLAVVGPGKVTGDTAVHDPTMCKDNAGTYFVFSTGTGIEIRTSTDRTAWTKTGLVWPNGASWTDEYTGVSDGSLWAPDCTYKNGEFYLYYAASTFGSQKSAIFFAKSSTGAPGSFTNEGLVISTTTGDSYNAIDPNLIITGSTWYLSMGSFWTGIKGVTLSSSTGKPSTSTINSLAARSGSTTAIEASVIFEYNDYYYLFTSWDACCQGTSSTYNIRVGRSKSLTSGYVDASGTALTAGGGTLVLETHDSIYGPGGQDIMLDGDGPILVYHYYTSTGSWLGINRLDFSSGWPVVV</sequence>
<organism evidence="11 12">
    <name type="scientific">Pyrrhoderma noxium</name>
    <dbReference type="NCBI Taxonomy" id="2282107"/>
    <lineage>
        <taxon>Eukaryota</taxon>
        <taxon>Fungi</taxon>
        <taxon>Dikarya</taxon>
        <taxon>Basidiomycota</taxon>
        <taxon>Agaricomycotina</taxon>
        <taxon>Agaricomycetes</taxon>
        <taxon>Hymenochaetales</taxon>
        <taxon>Hymenochaetaceae</taxon>
        <taxon>Pyrrhoderma</taxon>
    </lineage>
</organism>
<evidence type="ECO:0000313" key="11">
    <source>
        <dbReference type="EMBL" id="PAV20629.1"/>
    </source>
</evidence>
<comment type="pathway">
    <text evidence="2">Glycan metabolism; L-arabinan degradation.</text>
</comment>
<dbReference type="PANTHER" id="PTHR43301:SF3">
    <property type="entry name" value="ARABINAN ENDO-1,5-ALPHA-L-ARABINOSIDASE A-RELATED"/>
    <property type="match status" value="1"/>
</dbReference>
<feature type="signal peptide" evidence="10">
    <location>
        <begin position="1"/>
        <end position="18"/>
    </location>
</feature>
<evidence type="ECO:0000256" key="10">
    <source>
        <dbReference type="SAM" id="SignalP"/>
    </source>
</evidence>
<keyword evidence="12" id="KW-1185">Reference proteome</keyword>
<dbReference type="InterPro" id="IPR006710">
    <property type="entry name" value="Glyco_hydro_43"/>
</dbReference>
<gene>
    <name evidence="11" type="ORF">PNOK_0325600</name>
</gene>
<proteinExistence type="inferred from homology"/>
<reference evidence="11 12" key="1">
    <citation type="journal article" date="2017" name="Mol. Ecol.">
        <title>Comparative and population genomic landscape of Phellinus noxius: A hypervariable fungus causing root rot in trees.</title>
        <authorList>
            <person name="Chung C.L."/>
            <person name="Lee T.J."/>
            <person name="Akiba M."/>
            <person name="Lee H.H."/>
            <person name="Kuo T.H."/>
            <person name="Liu D."/>
            <person name="Ke H.M."/>
            <person name="Yokoi T."/>
            <person name="Roa M.B."/>
            <person name="Lu M.J."/>
            <person name="Chang Y.Y."/>
            <person name="Ann P.J."/>
            <person name="Tsai J.N."/>
            <person name="Chen C.Y."/>
            <person name="Tzean S.S."/>
            <person name="Ota Y."/>
            <person name="Hattori T."/>
            <person name="Sahashi N."/>
            <person name="Liou R.F."/>
            <person name="Kikuchi T."/>
            <person name="Tsai I.J."/>
        </authorList>
    </citation>
    <scope>NUCLEOTIDE SEQUENCE [LARGE SCALE GENOMIC DNA]</scope>
    <source>
        <strain evidence="11 12">FFPRI411160</strain>
    </source>
</reference>
<evidence type="ECO:0000256" key="8">
    <source>
        <dbReference type="PIRSR" id="PIRSR606710-1"/>
    </source>
</evidence>
<keyword evidence="10" id="KW-0732">Signal</keyword>
<evidence type="ECO:0000256" key="9">
    <source>
        <dbReference type="PIRSR" id="PIRSR606710-2"/>
    </source>
</evidence>
<name>A0A286UM61_9AGAM</name>
<feature type="active site" description="Proton acceptor" evidence="8">
    <location>
        <position position="33"/>
    </location>
</feature>
<dbReference type="EMBL" id="NBII01000003">
    <property type="protein sequence ID" value="PAV20629.1"/>
    <property type="molecule type" value="Genomic_DNA"/>
</dbReference>
<dbReference type="InterPro" id="IPR016840">
    <property type="entry name" value="Glyco_hydro_43_endo_a_Ara-ase"/>
</dbReference>
<evidence type="ECO:0000313" key="12">
    <source>
        <dbReference type="Proteomes" id="UP000217199"/>
    </source>
</evidence>
<evidence type="ECO:0000256" key="5">
    <source>
        <dbReference type="ARBA" id="ARBA00022801"/>
    </source>
</evidence>
<evidence type="ECO:0000256" key="6">
    <source>
        <dbReference type="ARBA" id="ARBA00023295"/>
    </source>
</evidence>
<keyword evidence="5 11" id="KW-0378">Hydrolase</keyword>
<dbReference type="Proteomes" id="UP000217199">
    <property type="component" value="Unassembled WGS sequence"/>
</dbReference>
<dbReference type="InterPro" id="IPR050727">
    <property type="entry name" value="GH43_arabinanases"/>
</dbReference>
<dbReference type="Pfam" id="PF04616">
    <property type="entry name" value="Glyco_hydro_43"/>
    <property type="match status" value="1"/>
</dbReference>
<keyword evidence="6" id="KW-0326">Glycosidase</keyword>
<comment type="caution">
    <text evidence="11">The sequence shown here is derived from an EMBL/GenBank/DDBJ whole genome shotgun (WGS) entry which is preliminary data.</text>
</comment>
<evidence type="ECO:0000256" key="1">
    <source>
        <dbReference type="ARBA" id="ARBA00000375"/>
    </source>
</evidence>
<dbReference type="CDD" id="cd08998">
    <property type="entry name" value="GH43_Arb43a-like"/>
    <property type="match status" value="1"/>
</dbReference>
<feature type="active site" description="Proton donor" evidence="8">
    <location>
        <position position="201"/>
    </location>
</feature>
<dbReference type="GO" id="GO:0046558">
    <property type="term" value="F:arabinan endo-1,5-alpha-L-arabinosidase activity"/>
    <property type="evidence" value="ECO:0007669"/>
    <property type="project" value="UniProtKB-EC"/>
</dbReference>
<feature type="site" description="Important for catalytic activity, responsible for pKa modulation of the active site Glu and correct orientation of both the proton donor and substrate" evidence="9">
    <location>
        <position position="149"/>
    </location>
</feature>
<dbReference type="STRING" id="2282107.A0A286UM61"/>
<dbReference type="PIRSF" id="PIRSF026534">
    <property type="entry name" value="Endo_alpha-L-arabinosidase"/>
    <property type="match status" value="1"/>
</dbReference>
<evidence type="ECO:0000256" key="7">
    <source>
        <dbReference type="ARBA" id="ARBA00042202"/>
    </source>
</evidence>
<feature type="chain" id="PRO_5013628742" description="arabinan endo-1,5-alpha-L-arabinosidase" evidence="10">
    <location>
        <begin position="19"/>
        <end position="310"/>
    </location>
</feature>
<accession>A0A286UM61</accession>
<evidence type="ECO:0000256" key="2">
    <source>
        <dbReference type="ARBA" id="ARBA00004834"/>
    </source>
</evidence>
<dbReference type="SUPFAM" id="SSF75005">
    <property type="entry name" value="Arabinanase/levansucrase/invertase"/>
    <property type="match status" value="1"/>
</dbReference>
<comment type="catalytic activity">
    <reaction evidence="1">
        <text>Endohydrolysis of (1-&gt;5)-alpha-arabinofuranosidic linkages in (1-&gt;5)-arabinans.</text>
        <dbReference type="EC" id="3.2.1.99"/>
    </reaction>
</comment>
<dbReference type="EC" id="3.2.1.99" evidence="4"/>